<evidence type="ECO:0000256" key="1">
    <source>
        <dbReference type="ARBA" id="ARBA00022723"/>
    </source>
</evidence>
<organism evidence="8 9">
    <name type="scientific">Reticulomyxa filosa</name>
    <dbReference type="NCBI Taxonomy" id="46433"/>
    <lineage>
        <taxon>Eukaryota</taxon>
        <taxon>Sar</taxon>
        <taxon>Rhizaria</taxon>
        <taxon>Retaria</taxon>
        <taxon>Foraminifera</taxon>
        <taxon>Monothalamids</taxon>
        <taxon>Reticulomyxidae</taxon>
        <taxon>Reticulomyxa</taxon>
    </lineage>
</organism>
<feature type="compositionally biased region" description="Polar residues" evidence="6">
    <location>
        <begin position="1"/>
        <end position="14"/>
    </location>
</feature>
<evidence type="ECO:0000256" key="2">
    <source>
        <dbReference type="ARBA" id="ARBA00022741"/>
    </source>
</evidence>
<evidence type="ECO:0000256" key="3">
    <source>
        <dbReference type="ARBA" id="ARBA00023134"/>
    </source>
</evidence>
<dbReference type="OrthoDB" id="5817230at2759"/>
<name>X6MW81_RETFI</name>
<evidence type="ECO:0000256" key="6">
    <source>
        <dbReference type="SAM" id="MobiDB-lite"/>
    </source>
</evidence>
<proteinExistence type="predicted"/>
<dbReference type="Gene3D" id="1.10.400.10">
    <property type="entry name" value="GI Alpha 1, domain 2-like"/>
    <property type="match status" value="1"/>
</dbReference>
<keyword evidence="5" id="KW-0460">Magnesium</keyword>
<evidence type="ECO:0000256" key="5">
    <source>
        <dbReference type="PIRSR" id="PIRSR601019-2"/>
    </source>
</evidence>
<keyword evidence="9" id="KW-1185">Reference proteome</keyword>
<evidence type="ECO:0000256" key="4">
    <source>
        <dbReference type="ARBA" id="ARBA00023224"/>
    </source>
</evidence>
<dbReference type="GO" id="GO:0005737">
    <property type="term" value="C:cytoplasm"/>
    <property type="evidence" value="ECO:0007669"/>
    <property type="project" value="TreeGrafter"/>
</dbReference>
<dbReference type="InterPro" id="IPR027417">
    <property type="entry name" value="P-loop_NTPase"/>
</dbReference>
<feature type="binding site" evidence="5">
    <location>
        <position position="40"/>
    </location>
    <ligand>
        <name>Mg(2+)</name>
        <dbReference type="ChEBI" id="CHEBI:18420"/>
    </ligand>
</feature>
<dbReference type="AlphaFoldDB" id="X6MW81"/>
<dbReference type="GO" id="GO:0007188">
    <property type="term" value="P:adenylate cyclase-modulating G protein-coupled receptor signaling pathway"/>
    <property type="evidence" value="ECO:0007669"/>
    <property type="project" value="TreeGrafter"/>
</dbReference>
<evidence type="ECO:0000313" key="9">
    <source>
        <dbReference type="Proteomes" id="UP000023152"/>
    </source>
</evidence>
<dbReference type="SUPFAM" id="SSF52540">
    <property type="entry name" value="P-loop containing nucleoside triphosphate hydrolases"/>
    <property type="match status" value="1"/>
</dbReference>
<feature type="transmembrane region" description="Helical" evidence="7">
    <location>
        <begin position="141"/>
        <end position="169"/>
    </location>
</feature>
<reference evidence="8 9" key="1">
    <citation type="journal article" date="2013" name="Curr. Biol.">
        <title>The Genome of the Foraminiferan Reticulomyxa filosa.</title>
        <authorList>
            <person name="Glockner G."/>
            <person name="Hulsmann N."/>
            <person name="Schleicher M."/>
            <person name="Noegel A.A."/>
            <person name="Eichinger L."/>
            <person name="Gallinger C."/>
            <person name="Pawlowski J."/>
            <person name="Sierra R."/>
            <person name="Euteneuer U."/>
            <person name="Pillet L."/>
            <person name="Moustafa A."/>
            <person name="Platzer M."/>
            <person name="Groth M."/>
            <person name="Szafranski K."/>
            <person name="Schliwa M."/>
        </authorList>
    </citation>
    <scope>NUCLEOTIDE SEQUENCE [LARGE SCALE GENOMIC DNA]</scope>
</reference>
<keyword evidence="4" id="KW-0807">Transducer</keyword>
<gene>
    <name evidence="8" type="ORF">RFI_19195</name>
</gene>
<evidence type="ECO:0000256" key="7">
    <source>
        <dbReference type="SAM" id="Phobius"/>
    </source>
</evidence>
<dbReference type="GO" id="GO:0005834">
    <property type="term" value="C:heterotrimeric G-protein complex"/>
    <property type="evidence" value="ECO:0007669"/>
    <property type="project" value="TreeGrafter"/>
</dbReference>
<accession>X6MW81</accession>
<dbReference type="PANTHER" id="PTHR10218:SF302">
    <property type="entry name" value="GUANINE NUCLEOTIDE-BINDING PROTEIN ALPHA-5 SUBUNIT"/>
    <property type="match status" value="1"/>
</dbReference>
<dbReference type="PANTHER" id="PTHR10218">
    <property type="entry name" value="GTP-BINDING PROTEIN ALPHA SUBUNIT"/>
    <property type="match status" value="1"/>
</dbReference>
<dbReference type="Proteomes" id="UP000023152">
    <property type="component" value="Unassembled WGS sequence"/>
</dbReference>
<dbReference type="InterPro" id="IPR001019">
    <property type="entry name" value="Gprotein_alpha_su"/>
</dbReference>
<dbReference type="GO" id="GO:0046872">
    <property type="term" value="F:metal ion binding"/>
    <property type="evidence" value="ECO:0007669"/>
    <property type="project" value="UniProtKB-KW"/>
</dbReference>
<dbReference type="EMBL" id="ASPP01015517">
    <property type="protein sequence ID" value="ETO18094.1"/>
    <property type="molecule type" value="Genomic_DNA"/>
</dbReference>
<dbReference type="GO" id="GO:0001664">
    <property type="term" value="F:G protein-coupled receptor binding"/>
    <property type="evidence" value="ECO:0007669"/>
    <property type="project" value="TreeGrafter"/>
</dbReference>
<feature type="region of interest" description="Disordered" evidence="6">
    <location>
        <begin position="1"/>
        <end position="22"/>
    </location>
</feature>
<keyword evidence="7" id="KW-1133">Transmembrane helix</keyword>
<protein>
    <submittedName>
        <fullName evidence="8">Guanine nucleotide-binding protein subunit alpha-11</fullName>
    </submittedName>
</protein>
<dbReference type="Pfam" id="PF00503">
    <property type="entry name" value="G-alpha"/>
    <property type="match status" value="1"/>
</dbReference>
<evidence type="ECO:0000313" key="8">
    <source>
        <dbReference type="EMBL" id="ETO18094.1"/>
    </source>
</evidence>
<keyword evidence="7" id="KW-0812">Transmembrane</keyword>
<dbReference type="GO" id="GO:0031683">
    <property type="term" value="F:G-protein beta/gamma-subunit complex binding"/>
    <property type="evidence" value="ECO:0007669"/>
    <property type="project" value="InterPro"/>
</dbReference>
<comment type="caution">
    <text evidence="8">The sequence shown here is derived from an EMBL/GenBank/DDBJ whole genome shotgun (WGS) entry which is preliminary data.</text>
</comment>
<keyword evidence="3" id="KW-0342">GTP-binding</keyword>
<sequence length="172" mass="19433">MGCCASTSSDGTNEATKDEQGQQPDVKKLLFLGPGGCGKSTLFKQLRQIFGASFDEDERRAFAVYIVAFVIETVAVVLVRIENKDQLSKEGQAAATYMSTLDTKLPFTPETTAHIKTLWSEPFFKQCFEEEVTYTIFQLKIIIFFLFCLCLLCMSIKATITKLFFFFGFEKF</sequence>
<keyword evidence="2" id="KW-0547">Nucleotide-binding</keyword>
<dbReference type="GO" id="GO:0005525">
    <property type="term" value="F:GTP binding"/>
    <property type="evidence" value="ECO:0007669"/>
    <property type="project" value="UniProtKB-KW"/>
</dbReference>
<dbReference type="InterPro" id="IPR011025">
    <property type="entry name" value="GproteinA_insert"/>
</dbReference>
<keyword evidence="1 5" id="KW-0479">Metal-binding</keyword>
<dbReference type="GO" id="GO:0003924">
    <property type="term" value="F:GTPase activity"/>
    <property type="evidence" value="ECO:0007669"/>
    <property type="project" value="InterPro"/>
</dbReference>
<feature type="transmembrane region" description="Helical" evidence="7">
    <location>
        <begin position="62"/>
        <end position="81"/>
    </location>
</feature>
<dbReference type="SUPFAM" id="SSF47895">
    <property type="entry name" value="Transducin (alpha subunit), insertion domain"/>
    <property type="match status" value="1"/>
</dbReference>
<keyword evidence="7" id="KW-0472">Membrane</keyword>